<comment type="caution">
    <text evidence="1">The sequence shown here is derived from an EMBL/GenBank/DDBJ whole genome shotgun (WGS) entry which is preliminary data.</text>
</comment>
<gene>
    <name evidence="1" type="ORF">S03H2_13922</name>
</gene>
<reference evidence="1" key="1">
    <citation type="journal article" date="2014" name="Front. Microbiol.">
        <title>High frequency of phylogenetically diverse reductive dehalogenase-homologous genes in deep subseafloor sedimentary metagenomes.</title>
        <authorList>
            <person name="Kawai M."/>
            <person name="Futagami T."/>
            <person name="Toyoda A."/>
            <person name="Takaki Y."/>
            <person name="Nishi S."/>
            <person name="Hori S."/>
            <person name="Arai W."/>
            <person name="Tsubouchi T."/>
            <person name="Morono Y."/>
            <person name="Uchiyama I."/>
            <person name="Ito T."/>
            <person name="Fujiyama A."/>
            <person name="Inagaki F."/>
            <person name="Takami H."/>
        </authorList>
    </citation>
    <scope>NUCLEOTIDE SEQUENCE</scope>
    <source>
        <strain evidence="1">Expedition CK06-06</strain>
    </source>
</reference>
<dbReference type="AlphaFoldDB" id="X1GGI3"/>
<dbReference type="EMBL" id="BARU01007059">
    <property type="protein sequence ID" value="GAH40724.1"/>
    <property type="molecule type" value="Genomic_DNA"/>
</dbReference>
<sequence length="87" mass="9987">RILNFTPLTEAKFDKGRATVIVIKAGFNATEDRYYPAEMLKRDYKVFEGQKMYADHPTEQEDKDLPERSIKNTSWVAVIGAPHSGHF</sequence>
<organism evidence="1">
    <name type="scientific">marine sediment metagenome</name>
    <dbReference type="NCBI Taxonomy" id="412755"/>
    <lineage>
        <taxon>unclassified sequences</taxon>
        <taxon>metagenomes</taxon>
        <taxon>ecological metagenomes</taxon>
    </lineage>
</organism>
<name>X1GGI3_9ZZZZ</name>
<proteinExistence type="predicted"/>
<evidence type="ECO:0000313" key="1">
    <source>
        <dbReference type="EMBL" id="GAH40724.1"/>
    </source>
</evidence>
<accession>X1GGI3</accession>
<feature type="non-terminal residue" evidence="1">
    <location>
        <position position="1"/>
    </location>
</feature>
<protein>
    <submittedName>
        <fullName evidence="1">Uncharacterized protein</fullName>
    </submittedName>
</protein>